<name>A0ABT8DK35_9FLAO</name>
<protein>
    <submittedName>
        <fullName evidence="1">GNAT family N-acetyltransferase</fullName>
        <ecNumber evidence="1">2.3.1.-</ecNumber>
    </submittedName>
</protein>
<dbReference type="Gene3D" id="3.40.630.30">
    <property type="match status" value="1"/>
</dbReference>
<keyword evidence="2" id="KW-1185">Reference proteome</keyword>
<keyword evidence="1" id="KW-0012">Acyltransferase</keyword>
<dbReference type="Proteomes" id="UP001244787">
    <property type="component" value="Unassembled WGS sequence"/>
</dbReference>
<keyword evidence="1" id="KW-0808">Transferase</keyword>
<dbReference type="SUPFAM" id="SSF55729">
    <property type="entry name" value="Acyl-CoA N-acyltransferases (Nat)"/>
    <property type="match status" value="1"/>
</dbReference>
<dbReference type="InterPro" id="IPR016181">
    <property type="entry name" value="Acyl_CoA_acyltransferase"/>
</dbReference>
<comment type="caution">
    <text evidence="1">The sequence shown here is derived from an EMBL/GenBank/DDBJ whole genome shotgun (WGS) entry which is preliminary data.</text>
</comment>
<dbReference type="GO" id="GO:0016746">
    <property type="term" value="F:acyltransferase activity"/>
    <property type="evidence" value="ECO:0007669"/>
    <property type="project" value="UniProtKB-KW"/>
</dbReference>
<gene>
    <name evidence="1" type="ORF">QRD02_12410</name>
</gene>
<evidence type="ECO:0000313" key="2">
    <source>
        <dbReference type="Proteomes" id="UP001244787"/>
    </source>
</evidence>
<dbReference type="RefSeq" id="WP_290255275.1">
    <property type="nucleotide sequence ID" value="NZ_JAUGQQ010000010.1"/>
</dbReference>
<reference evidence="1 2" key="1">
    <citation type="submission" date="2023-06" db="EMBL/GenBank/DDBJ databases">
        <authorList>
            <person name="Ye Y.-Q."/>
            <person name="Du Z.-J."/>
        </authorList>
    </citation>
    <scope>NUCLEOTIDE SEQUENCE [LARGE SCALE GENOMIC DNA]</scope>
    <source>
        <strain evidence="1 2">SDUM287046</strain>
    </source>
</reference>
<sequence>MENSEVITNNFSVKKYEASAMGEWDQFIDSAKNATFLFKRNFMDYHSHRFSDFSLMIYKKDSLFAVLPANHCDNILYSHQGLTYGGLISKSANAGTIEDILNAVIYFLRQHAFVAVQLKIMPQFLQIDYHSAQEYFMFQKGADLVRRDMNFIIDLSKKLKLSNSKRIKPNSETANLLEIGVSDDLKTFWDEMLVPGLASTHGVKPVHSLEEIQLLKERFPKNILQYYVYANNAKIAGMLLFVDNGVVKSQYVGSTETGKSFRALEFLYVKLLMKYQTEGFRYFDMGITNTNEGRQYNSGLTRYKEEFGAFAVNMDHFKLNIL</sequence>
<proteinExistence type="predicted"/>
<dbReference type="EC" id="2.3.1.-" evidence="1"/>
<organism evidence="1 2">
    <name type="scientific">Aequorivita aurantiaca</name>
    <dbReference type="NCBI Taxonomy" id="3053356"/>
    <lineage>
        <taxon>Bacteria</taxon>
        <taxon>Pseudomonadati</taxon>
        <taxon>Bacteroidota</taxon>
        <taxon>Flavobacteriia</taxon>
        <taxon>Flavobacteriales</taxon>
        <taxon>Flavobacteriaceae</taxon>
        <taxon>Aequorivita</taxon>
    </lineage>
</organism>
<accession>A0ABT8DK35</accession>
<dbReference type="EMBL" id="JAUGQQ010000010">
    <property type="protein sequence ID" value="MDN3725184.1"/>
    <property type="molecule type" value="Genomic_DNA"/>
</dbReference>
<evidence type="ECO:0000313" key="1">
    <source>
        <dbReference type="EMBL" id="MDN3725184.1"/>
    </source>
</evidence>